<evidence type="ECO:0000259" key="7">
    <source>
        <dbReference type="Pfam" id="PF02771"/>
    </source>
</evidence>
<name>A0ABT4MT35_GORRU</name>
<evidence type="ECO:0000313" key="8">
    <source>
        <dbReference type="EMBL" id="MCZ4550176.1"/>
    </source>
</evidence>
<accession>A0ABT4MT35</accession>
<dbReference type="InterPro" id="IPR037069">
    <property type="entry name" value="AcylCoA_DH/ox_N_sf"/>
</dbReference>
<comment type="cofactor">
    <cofactor evidence="1">
        <name>FAD</name>
        <dbReference type="ChEBI" id="CHEBI:57692"/>
    </cofactor>
</comment>
<dbReference type="Gene3D" id="1.10.540.10">
    <property type="entry name" value="Acyl-CoA dehydrogenase/oxidase, N-terminal domain"/>
    <property type="match status" value="1"/>
</dbReference>
<keyword evidence="4" id="KW-0274">FAD</keyword>
<dbReference type="SUPFAM" id="SSF56645">
    <property type="entry name" value="Acyl-CoA dehydrogenase NM domain-like"/>
    <property type="match status" value="1"/>
</dbReference>
<dbReference type="Pfam" id="PF00441">
    <property type="entry name" value="Acyl-CoA_dh_1"/>
    <property type="match status" value="1"/>
</dbReference>
<dbReference type="PANTHER" id="PTHR43884">
    <property type="entry name" value="ACYL-COA DEHYDROGENASE"/>
    <property type="match status" value="1"/>
</dbReference>
<dbReference type="InterPro" id="IPR013786">
    <property type="entry name" value="AcylCoA_DH/ox_N"/>
</dbReference>
<organism evidence="8 9">
    <name type="scientific">Gordonia rubripertincta</name>
    <name type="common">Rhodococcus corallinus</name>
    <dbReference type="NCBI Taxonomy" id="36822"/>
    <lineage>
        <taxon>Bacteria</taxon>
        <taxon>Bacillati</taxon>
        <taxon>Actinomycetota</taxon>
        <taxon>Actinomycetes</taxon>
        <taxon>Mycobacteriales</taxon>
        <taxon>Gordoniaceae</taxon>
        <taxon>Gordonia</taxon>
    </lineage>
</organism>
<dbReference type="InterPro" id="IPR036250">
    <property type="entry name" value="AcylCo_DH-like_C"/>
</dbReference>
<evidence type="ECO:0000256" key="3">
    <source>
        <dbReference type="ARBA" id="ARBA00022630"/>
    </source>
</evidence>
<dbReference type="PANTHER" id="PTHR43884:SF20">
    <property type="entry name" value="ACYL-COA DEHYDROGENASE FADE28"/>
    <property type="match status" value="1"/>
</dbReference>
<proteinExistence type="inferred from homology"/>
<dbReference type="RefSeq" id="WP_301570707.1">
    <property type="nucleotide sequence ID" value="NZ_JAPWIE010000002.1"/>
</dbReference>
<dbReference type="Proteomes" id="UP001067235">
    <property type="component" value="Unassembled WGS sequence"/>
</dbReference>
<evidence type="ECO:0000313" key="9">
    <source>
        <dbReference type="Proteomes" id="UP001067235"/>
    </source>
</evidence>
<feature type="domain" description="Acyl-CoA dehydrogenase/oxidase C-terminal" evidence="6">
    <location>
        <begin position="223"/>
        <end position="355"/>
    </location>
</feature>
<evidence type="ECO:0000259" key="6">
    <source>
        <dbReference type="Pfam" id="PF00441"/>
    </source>
</evidence>
<comment type="caution">
    <text evidence="8">The sequence shown here is derived from an EMBL/GenBank/DDBJ whole genome shotgun (WGS) entry which is preliminary data.</text>
</comment>
<evidence type="ECO:0000256" key="2">
    <source>
        <dbReference type="ARBA" id="ARBA00009347"/>
    </source>
</evidence>
<feature type="domain" description="Acyl-CoA dehydrogenase/oxidase N-terminal" evidence="7">
    <location>
        <begin position="13"/>
        <end position="107"/>
    </location>
</feature>
<dbReference type="Pfam" id="PF02771">
    <property type="entry name" value="Acyl-CoA_dh_N"/>
    <property type="match status" value="1"/>
</dbReference>
<dbReference type="InterPro" id="IPR009075">
    <property type="entry name" value="AcylCo_DH/oxidase_C"/>
</dbReference>
<dbReference type="InterPro" id="IPR046373">
    <property type="entry name" value="Acyl-CoA_Oxase/DH_mid-dom_sf"/>
</dbReference>
<dbReference type="SUPFAM" id="SSF47203">
    <property type="entry name" value="Acyl-CoA dehydrogenase C-terminal domain-like"/>
    <property type="match status" value="1"/>
</dbReference>
<dbReference type="Gene3D" id="2.40.110.10">
    <property type="entry name" value="Butyryl-CoA Dehydrogenase, subunit A, domain 2"/>
    <property type="match status" value="1"/>
</dbReference>
<dbReference type="Gene3D" id="1.20.140.10">
    <property type="entry name" value="Butyryl-CoA Dehydrogenase, subunit A, domain 3"/>
    <property type="match status" value="1"/>
</dbReference>
<keyword evidence="5" id="KW-0560">Oxidoreductase</keyword>
<evidence type="ECO:0000256" key="4">
    <source>
        <dbReference type="ARBA" id="ARBA00022827"/>
    </source>
</evidence>
<sequence length="358" mass="37457">MTTAQLEFAELHDELATVARDLLASAPREVNVDWGLIVRSGWTGLEVPETLGGAGATFGEVAVILREIGRAAARSPYSAVTGIAVGVLGLLESSARRDDLLAGTVSGDGAPVVAMAGEGLIPNSFRLIESARGLKLTGAADFVLDAPGADRLLLPAAGEDGVAVIVDLDAHTTGLRVEGQPVVDETRSLGRVTADDVLVSPDSVLRFNPEPEDPLQRLYDRAAVTVTLDSLGVSEAMLDATVAYVGMREQFGRKIGSFQAVKHACADMLVQITIARTLVAAAVEALSDPDAEAGVAAAMAKSFTTAMAVDVAGKAMQLHGGMGYTWESGIHVYLKRATLNRSLFGSPAAHRKRLAVRY</sequence>
<evidence type="ECO:0000256" key="5">
    <source>
        <dbReference type="ARBA" id="ARBA00023002"/>
    </source>
</evidence>
<keyword evidence="9" id="KW-1185">Reference proteome</keyword>
<reference evidence="8" key="1">
    <citation type="submission" date="2022-12" db="EMBL/GenBank/DDBJ databases">
        <authorList>
            <person name="Krivoruchko A.V."/>
            <person name="Elkin A."/>
        </authorList>
    </citation>
    <scope>NUCLEOTIDE SEQUENCE</scope>
    <source>
        <strain evidence="8">IEGM 1388</strain>
    </source>
</reference>
<protein>
    <submittedName>
        <fullName evidence="8">Acyl-CoA/acyl-ACP dehydrogenase</fullName>
    </submittedName>
</protein>
<comment type="similarity">
    <text evidence="2">Belongs to the acyl-CoA dehydrogenase family.</text>
</comment>
<keyword evidence="3" id="KW-0285">Flavoprotein</keyword>
<dbReference type="EMBL" id="JAPWIE010000002">
    <property type="protein sequence ID" value="MCZ4550176.1"/>
    <property type="molecule type" value="Genomic_DNA"/>
</dbReference>
<evidence type="ECO:0000256" key="1">
    <source>
        <dbReference type="ARBA" id="ARBA00001974"/>
    </source>
</evidence>
<dbReference type="InterPro" id="IPR009100">
    <property type="entry name" value="AcylCoA_DH/oxidase_NM_dom_sf"/>
</dbReference>
<gene>
    <name evidence="8" type="ORF">O4213_09290</name>
</gene>